<dbReference type="PANTHER" id="PTHR22930:SF269">
    <property type="entry name" value="NUCLEASE HARBI1-LIKE PROTEIN"/>
    <property type="match status" value="1"/>
</dbReference>
<evidence type="ECO:0000256" key="6">
    <source>
        <dbReference type="ARBA" id="ARBA00022801"/>
    </source>
</evidence>
<evidence type="ECO:0000256" key="5">
    <source>
        <dbReference type="ARBA" id="ARBA00022723"/>
    </source>
</evidence>
<comment type="subcellular location">
    <subcellularLocation>
        <location evidence="2">Nucleus</location>
    </subcellularLocation>
</comment>
<proteinExistence type="evidence at transcript level"/>
<keyword evidence="4" id="KW-0540">Nuclease</keyword>
<evidence type="ECO:0000256" key="2">
    <source>
        <dbReference type="ARBA" id="ARBA00004123"/>
    </source>
</evidence>
<evidence type="ECO:0000256" key="7">
    <source>
        <dbReference type="ARBA" id="ARBA00023242"/>
    </source>
</evidence>
<evidence type="ECO:0000313" key="9">
    <source>
        <dbReference type="EMBL" id="JAU02239.1"/>
    </source>
</evidence>
<comment type="cofactor">
    <cofactor evidence="1">
        <name>a divalent metal cation</name>
        <dbReference type="ChEBI" id="CHEBI:60240"/>
    </cofactor>
</comment>
<dbReference type="PANTHER" id="PTHR22930">
    <property type="match status" value="1"/>
</dbReference>
<comment type="similarity">
    <text evidence="3">Belongs to the HARBI1 family.</text>
</comment>
<keyword evidence="7" id="KW-0539">Nucleus</keyword>
<reference evidence="9" key="1">
    <citation type="submission" date="2016-09" db="EMBL/GenBank/DDBJ databases">
        <authorList>
            <person name="Capua I."/>
            <person name="De Benedictis P."/>
            <person name="Joannis T."/>
            <person name="Lombin L.H."/>
            <person name="Cattoli G."/>
        </authorList>
    </citation>
    <scope>NUCLEOTIDE SEQUENCE</scope>
</reference>
<dbReference type="InterPro" id="IPR027806">
    <property type="entry name" value="HARBI1_dom"/>
</dbReference>
<feature type="non-terminal residue" evidence="9">
    <location>
        <position position="425"/>
    </location>
</feature>
<protein>
    <recommendedName>
        <fullName evidence="8">DDE Tnp4 domain-containing protein</fullName>
    </recommendedName>
</protein>
<evidence type="ECO:0000259" key="8">
    <source>
        <dbReference type="Pfam" id="PF13359"/>
    </source>
</evidence>
<dbReference type="AlphaFoldDB" id="A0A1E1XSE9"/>
<evidence type="ECO:0000256" key="4">
    <source>
        <dbReference type="ARBA" id="ARBA00022722"/>
    </source>
</evidence>
<reference evidence="9" key="2">
    <citation type="journal article" date="2017" name="Front. Cell. Infect. Microbiol.">
        <title>Analysis of the Salivary Gland Transcriptome of Unfed and Partially Fed Amblyomma sculptum Ticks and Descriptive Proteome of the Saliva.</title>
        <authorList>
            <person name="Esteves E."/>
            <person name="Maruyama S.R."/>
            <person name="Kawahara R."/>
            <person name="Fujita A."/>
            <person name="Martins L.A."/>
            <person name="Righi A.A."/>
            <person name="Costa F.B."/>
            <person name="Palmisano G."/>
            <person name="Labruna M.B."/>
            <person name="Sa-Nunes A."/>
            <person name="Ribeiro J.M.C."/>
            <person name="Fogaca A.C."/>
        </authorList>
    </citation>
    <scope>NUCLEOTIDE SEQUENCE</scope>
</reference>
<feature type="domain" description="DDE Tnp4" evidence="8">
    <location>
        <begin position="176"/>
        <end position="338"/>
    </location>
</feature>
<sequence length="425" mass="48152">MDRRRLLLLKKKLLLLLLLRKQQERRRRHRMWVQPAFLERKQKGLYYRVMREVRDGKLETFLKLYRMTPRMFDVLLSFVEDDLTRQHVVREPLEPGERLAIALSYLASGKDIKEVAKAYLVGFETARLSIHLTCRAIWANLRHRFMKVPTGEDWCQIANGFVEHWQFPNCVGAIGGRHVSIATPCLSAGGYLNHKNTSSVVLLAAVDSKCKYTLVDVLTESRQPGSNVFEDSDFGKALCSGALGIPSPAALPNTGGTLAPYVFVGDDAFSPRKDLVIPFPGQVEDEKAIFNYRLNRARRCAENAFGLTAARWRVLLRTVPLMPSNAEYVIKATCMLHNFLADMNPHHQQFVDTEDGAGNLTPGSWRQRIKQTDQEAHCFPLEVAARAEDCDTDAVHARNLFMAYFCSSVGEVPWQWQQSGASKEA</sequence>
<organism evidence="9">
    <name type="scientific">Amblyomma sculptum</name>
    <name type="common">Tick</name>
    <dbReference type="NCBI Taxonomy" id="1581419"/>
    <lineage>
        <taxon>Eukaryota</taxon>
        <taxon>Metazoa</taxon>
        <taxon>Ecdysozoa</taxon>
        <taxon>Arthropoda</taxon>
        <taxon>Chelicerata</taxon>
        <taxon>Arachnida</taxon>
        <taxon>Acari</taxon>
        <taxon>Parasitiformes</taxon>
        <taxon>Ixodida</taxon>
        <taxon>Ixodoidea</taxon>
        <taxon>Ixodidae</taxon>
        <taxon>Amblyomminae</taxon>
        <taxon>Amblyomma</taxon>
    </lineage>
</organism>
<accession>A0A1E1XSE9</accession>
<dbReference type="GO" id="GO:0004518">
    <property type="term" value="F:nuclease activity"/>
    <property type="evidence" value="ECO:0007669"/>
    <property type="project" value="UniProtKB-KW"/>
</dbReference>
<evidence type="ECO:0000256" key="3">
    <source>
        <dbReference type="ARBA" id="ARBA00006958"/>
    </source>
</evidence>
<name>A0A1E1XSE9_AMBSC</name>
<keyword evidence="6" id="KW-0378">Hydrolase</keyword>
<dbReference type="GO" id="GO:0005634">
    <property type="term" value="C:nucleus"/>
    <property type="evidence" value="ECO:0007669"/>
    <property type="project" value="UniProtKB-SubCell"/>
</dbReference>
<dbReference type="GO" id="GO:0046872">
    <property type="term" value="F:metal ion binding"/>
    <property type="evidence" value="ECO:0007669"/>
    <property type="project" value="UniProtKB-KW"/>
</dbReference>
<keyword evidence="5" id="KW-0479">Metal-binding</keyword>
<dbReference type="Pfam" id="PF13359">
    <property type="entry name" value="DDE_Tnp_4"/>
    <property type="match status" value="1"/>
</dbReference>
<dbReference type="GO" id="GO:0016787">
    <property type="term" value="F:hydrolase activity"/>
    <property type="evidence" value="ECO:0007669"/>
    <property type="project" value="UniProtKB-KW"/>
</dbReference>
<dbReference type="InterPro" id="IPR045249">
    <property type="entry name" value="HARBI1-like"/>
</dbReference>
<evidence type="ECO:0000256" key="1">
    <source>
        <dbReference type="ARBA" id="ARBA00001968"/>
    </source>
</evidence>
<dbReference type="EMBL" id="GFAA01001196">
    <property type="protein sequence ID" value="JAU02239.1"/>
    <property type="molecule type" value="mRNA"/>
</dbReference>